<gene>
    <name evidence="1" type="ORF">POTOM_025060</name>
</gene>
<dbReference type="GO" id="GO:0031593">
    <property type="term" value="F:polyubiquitin modification-dependent protein binding"/>
    <property type="evidence" value="ECO:0007669"/>
    <property type="project" value="TreeGrafter"/>
</dbReference>
<dbReference type="GO" id="GO:0005634">
    <property type="term" value="C:nucleus"/>
    <property type="evidence" value="ECO:0007669"/>
    <property type="project" value="TreeGrafter"/>
</dbReference>
<evidence type="ECO:0000313" key="2">
    <source>
        <dbReference type="Proteomes" id="UP000886885"/>
    </source>
</evidence>
<name>A0A8X7ZII8_POPTO</name>
<dbReference type="OrthoDB" id="27435at2759"/>
<reference evidence="1" key="1">
    <citation type="journal article" date="2020" name="bioRxiv">
        <title>Hybrid origin of Populus tomentosa Carr. identified through genome sequencing and phylogenomic analysis.</title>
        <authorList>
            <person name="An X."/>
            <person name="Gao K."/>
            <person name="Chen Z."/>
            <person name="Li J."/>
            <person name="Yang X."/>
            <person name="Yang X."/>
            <person name="Zhou J."/>
            <person name="Guo T."/>
            <person name="Zhao T."/>
            <person name="Huang S."/>
            <person name="Miao D."/>
            <person name="Khan W.U."/>
            <person name="Rao P."/>
            <person name="Ye M."/>
            <person name="Lei B."/>
            <person name="Liao W."/>
            <person name="Wang J."/>
            <person name="Ji L."/>
            <person name="Li Y."/>
            <person name="Guo B."/>
            <person name="Mustafa N.S."/>
            <person name="Li S."/>
            <person name="Yun Q."/>
            <person name="Keller S.R."/>
            <person name="Mao J."/>
            <person name="Zhang R."/>
            <person name="Strauss S.H."/>
        </authorList>
    </citation>
    <scope>NUCLEOTIDE SEQUENCE</scope>
    <source>
        <strain evidence="1">GM15</strain>
        <tissue evidence="1">Leaf</tissue>
    </source>
</reference>
<dbReference type="PANTHER" id="PTHR23077:SF200">
    <property type="entry name" value="CELL DIVISION CONTROL PROTEIN 48 HOMOLOG E"/>
    <property type="match status" value="1"/>
</dbReference>
<dbReference type="Proteomes" id="UP000886885">
    <property type="component" value="Chromosome 6D"/>
</dbReference>
<dbReference type="EMBL" id="JAAWWB010000012">
    <property type="protein sequence ID" value="KAG6769425.1"/>
    <property type="molecule type" value="Genomic_DNA"/>
</dbReference>
<dbReference type="GO" id="GO:0034098">
    <property type="term" value="C:VCP-NPL4-UFD1 AAA ATPase complex"/>
    <property type="evidence" value="ECO:0007669"/>
    <property type="project" value="TreeGrafter"/>
</dbReference>
<dbReference type="GO" id="GO:0005829">
    <property type="term" value="C:cytosol"/>
    <property type="evidence" value="ECO:0007669"/>
    <property type="project" value="TreeGrafter"/>
</dbReference>
<protein>
    <submittedName>
        <fullName evidence="1">Uncharacterized protein</fullName>
    </submittedName>
</protein>
<accession>A0A8X7ZII8</accession>
<dbReference type="GO" id="GO:0016887">
    <property type="term" value="F:ATP hydrolysis activity"/>
    <property type="evidence" value="ECO:0007669"/>
    <property type="project" value="TreeGrafter"/>
</dbReference>
<comment type="caution">
    <text evidence="1">The sequence shown here is derived from an EMBL/GenBank/DDBJ whole genome shotgun (WGS) entry which is preliminary data.</text>
</comment>
<dbReference type="GO" id="GO:0097352">
    <property type="term" value="P:autophagosome maturation"/>
    <property type="evidence" value="ECO:0007669"/>
    <property type="project" value="TreeGrafter"/>
</dbReference>
<dbReference type="InterPro" id="IPR050168">
    <property type="entry name" value="AAA_ATPase_domain"/>
</dbReference>
<dbReference type="GO" id="GO:0051228">
    <property type="term" value="P:mitotic spindle disassembly"/>
    <property type="evidence" value="ECO:0007669"/>
    <property type="project" value="TreeGrafter"/>
</dbReference>
<dbReference type="AlphaFoldDB" id="A0A8X7ZII8"/>
<evidence type="ECO:0000313" key="1">
    <source>
        <dbReference type="EMBL" id="KAG6769425.1"/>
    </source>
</evidence>
<dbReference type="GO" id="GO:0030970">
    <property type="term" value="P:retrograde protein transport, ER to cytosol"/>
    <property type="evidence" value="ECO:0007669"/>
    <property type="project" value="TreeGrafter"/>
</dbReference>
<dbReference type="PANTHER" id="PTHR23077">
    <property type="entry name" value="AAA-FAMILY ATPASE"/>
    <property type="match status" value="1"/>
</dbReference>
<keyword evidence="2" id="KW-1185">Reference proteome</keyword>
<sequence>MDLRLAQVIVIGVKNRPNSLDLALRRFGRVDKEVDIGVPDEAGRLEVLRVHAKQMKLSEDRLRKSSQRNSVIYWENMDIVDLEYDTIDAKIRNSMDVSNEHFNIALGNSNPSSLHETNVEAVPNVRWILEALRRPGWSFKRLFNIQWSIPRSLACHLLKGFFSMVLVVVAKHCWLRLMPMNVKLIPSAKKVLSF</sequence>
<proteinExistence type="predicted"/>
<organism evidence="1 2">
    <name type="scientific">Populus tomentosa</name>
    <name type="common">Chinese white poplar</name>
    <dbReference type="NCBI Taxonomy" id="118781"/>
    <lineage>
        <taxon>Eukaryota</taxon>
        <taxon>Viridiplantae</taxon>
        <taxon>Streptophyta</taxon>
        <taxon>Embryophyta</taxon>
        <taxon>Tracheophyta</taxon>
        <taxon>Spermatophyta</taxon>
        <taxon>Magnoliopsida</taxon>
        <taxon>eudicotyledons</taxon>
        <taxon>Gunneridae</taxon>
        <taxon>Pentapetalae</taxon>
        <taxon>rosids</taxon>
        <taxon>fabids</taxon>
        <taxon>Malpighiales</taxon>
        <taxon>Salicaceae</taxon>
        <taxon>Saliceae</taxon>
        <taxon>Populus</taxon>
    </lineage>
</organism>